<dbReference type="Proteomes" id="UP001501523">
    <property type="component" value="Unassembled WGS sequence"/>
</dbReference>
<feature type="region of interest" description="Disordered" evidence="1">
    <location>
        <begin position="35"/>
        <end position="56"/>
    </location>
</feature>
<organism evidence="2 3">
    <name type="scientific">Dokdonella soli</name>
    <dbReference type="NCBI Taxonomy" id="529810"/>
    <lineage>
        <taxon>Bacteria</taxon>
        <taxon>Pseudomonadati</taxon>
        <taxon>Pseudomonadota</taxon>
        <taxon>Gammaproteobacteria</taxon>
        <taxon>Lysobacterales</taxon>
        <taxon>Rhodanobacteraceae</taxon>
        <taxon>Dokdonella</taxon>
    </lineage>
</organism>
<feature type="compositionally biased region" description="Basic and acidic residues" evidence="1">
    <location>
        <begin position="35"/>
        <end position="44"/>
    </location>
</feature>
<reference evidence="2 3" key="1">
    <citation type="journal article" date="2019" name="Int. J. Syst. Evol. Microbiol.">
        <title>The Global Catalogue of Microorganisms (GCM) 10K type strain sequencing project: providing services to taxonomists for standard genome sequencing and annotation.</title>
        <authorList>
            <consortium name="The Broad Institute Genomics Platform"/>
            <consortium name="The Broad Institute Genome Sequencing Center for Infectious Disease"/>
            <person name="Wu L."/>
            <person name="Ma J."/>
        </authorList>
    </citation>
    <scope>NUCLEOTIDE SEQUENCE [LARGE SCALE GENOMIC DNA]</scope>
    <source>
        <strain evidence="2 3">JCM 15421</strain>
    </source>
</reference>
<evidence type="ECO:0000313" key="3">
    <source>
        <dbReference type="Proteomes" id="UP001501523"/>
    </source>
</evidence>
<evidence type="ECO:0000313" key="2">
    <source>
        <dbReference type="EMBL" id="GAA0715931.1"/>
    </source>
</evidence>
<keyword evidence="3" id="KW-1185">Reference proteome</keyword>
<proteinExistence type="predicted"/>
<accession>A0ABN1IKM1</accession>
<gene>
    <name evidence="2" type="ORF">GCM10009105_21810</name>
</gene>
<name>A0ABN1IKM1_9GAMM</name>
<protein>
    <submittedName>
        <fullName evidence="2">Uncharacterized protein</fullName>
    </submittedName>
</protein>
<dbReference type="EMBL" id="BAAAEU010000010">
    <property type="protein sequence ID" value="GAA0715931.1"/>
    <property type="molecule type" value="Genomic_DNA"/>
</dbReference>
<comment type="caution">
    <text evidence="2">The sequence shown here is derived from an EMBL/GenBank/DDBJ whole genome shotgun (WGS) entry which is preliminary data.</text>
</comment>
<sequence length="56" mass="6224">MVDHLALLWRDEMRGADRDPGWRRLRCGCDARESDDYEGGHMEAHAGIPVTGSAAI</sequence>
<evidence type="ECO:0000256" key="1">
    <source>
        <dbReference type="SAM" id="MobiDB-lite"/>
    </source>
</evidence>